<reference evidence="6 7" key="1">
    <citation type="submission" date="2016-03" db="EMBL/GenBank/DDBJ databases">
        <title>Whole genome sequencing of Grifola frondosa 9006-11.</title>
        <authorList>
            <person name="Min B."/>
            <person name="Park H."/>
            <person name="Kim J.-G."/>
            <person name="Cho H."/>
            <person name="Oh Y.-L."/>
            <person name="Kong W.-S."/>
            <person name="Choi I.-G."/>
        </authorList>
    </citation>
    <scope>NUCLEOTIDE SEQUENCE [LARGE SCALE GENOMIC DNA]</scope>
    <source>
        <strain evidence="6 7">9006-11</strain>
    </source>
</reference>
<dbReference type="GO" id="GO:0022857">
    <property type="term" value="F:transmembrane transporter activity"/>
    <property type="evidence" value="ECO:0007669"/>
    <property type="project" value="InterPro"/>
</dbReference>
<evidence type="ECO:0000256" key="3">
    <source>
        <dbReference type="SAM" id="MobiDB-lite"/>
    </source>
</evidence>
<feature type="transmembrane region" description="Helical" evidence="4">
    <location>
        <begin position="86"/>
        <end position="104"/>
    </location>
</feature>
<feature type="transmembrane region" description="Helical" evidence="4">
    <location>
        <begin position="47"/>
        <end position="74"/>
    </location>
</feature>
<dbReference type="SUPFAM" id="SSF103473">
    <property type="entry name" value="MFS general substrate transporter"/>
    <property type="match status" value="1"/>
</dbReference>
<keyword evidence="4" id="KW-1133">Transmembrane helix</keyword>
<feature type="transmembrane region" description="Helical" evidence="4">
    <location>
        <begin position="254"/>
        <end position="277"/>
    </location>
</feature>
<organism evidence="6 7">
    <name type="scientific">Grifola frondosa</name>
    <name type="common">Maitake</name>
    <name type="synonym">Polyporus frondosus</name>
    <dbReference type="NCBI Taxonomy" id="5627"/>
    <lineage>
        <taxon>Eukaryota</taxon>
        <taxon>Fungi</taxon>
        <taxon>Dikarya</taxon>
        <taxon>Basidiomycota</taxon>
        <taxon>Agaricomycotina</taxon>
        <taxon>Agaricomycetes</taxon>
        <taxon>Polyporales</taxon>
        <taxon>Grifolaceae</taxon>
        <taxon>Grifola</taxon>
    </lineage>
</organism>
<sequence>MDRSPEPKETVLPESETPPMGEEKTNESVTVGSSSDTQLPMDGGIRAWLTVLGGSLVGFCTFGAANSFGVYQAFYTLEGTSSASNISWIGSVQLCLIFLMGLPSGKLFDAGYFHHLQIGGMLLLVFSMFMLSLADTTKYYQLFLSQGLGVGLGSGLIYVGVVSVQAHHWRKKRALAMGILNAGSSCGGVVYPIMLNKLINGRVGFAWGVRASAFLTLGLLVIANLSMTTRSTHIKGAAAAAGPKKSLKQVLNDGPYWLTNVGGFLAVLGLYIPYFYIQLFVSLHGLSPSLAFYSLAIMNAASIFGRIVLNYAADHVGPFNVICYVSVISAGLVFVLFGATNTAGVILFTILYGFISGGFASLLPVALASLSNDLSEVGIRIGVGFFVTAFGLLIGNPIAGALLNPGFRWFRLIVFCGVEMFGAAALWIVVRYLVARRKGRQRV</sequence>
<feature type="transmembrane region" description="Helical" evidence="4">
    <location>
        <begin position="140"/>
        <end position="162"/>
    </location>
</feature>
<dbReference type="InterPro" id="IPR050327">
    <property type="entry name" value="Proton-linked_MCT"/>
</dbReference>
<evidence type="ECO:0000313" key="7">
    <source>
        <dbReference type="Proteomes" id="UP000092993"/>
    </source>
</evidence>
<comment type="subcellular location">
    <subcellularLocation>
        <location evidence="1">Membrane</location>
        <topology evidence="1">Multi-pass membrane protein</topology>
    </subcellularLocation>
</comment>
<dbReference type="OMA" id="PIFYVQV"/>
<evidence type="ECO:0000313" key="6">
    <source>
        <dbReference type="EMBL" id="OBZ66964.1"/>
    </source>
</evidence>
<feature type="domain" description="Major facilitator superfamily (MFS) profile" evidence="5">
    <location>
        <begin position="255"/>
        <end position="443"/>
    </location>
</feature>
<feature type="compositionally biased region" description="Basic and acidic residues" evidence="3">
    <location>
        <begin position="1"/>
        <end position="11"/>
    </location>
</feature>
<accession>A0A1C7LVX2</accession>
<proteinExistence type="inferred from homology"/>
<feature type="transmembrane region" description="Helical" evidence="4">
    <location>
        <begin position="321"/>
        <end position="339"/>
    </location>
</feature>
<dbReference type="AlphaFoldDB" id="A0A1C7LVX2"/>
<keyword evidence="7" id="KW-1185">Reference proteome</keyword>
<protein>
    <submittedName>
        <fullName evidence="6">Riboflavin transporter MCH5</fullName>
    </submittedName>
</protein>
<evidence type="ECO:0000256" key="4">
    <source>
        <dbReference type="SAM" id="Phobius"/>
    </source>
</evidence>
<keyword evidence="4" id="KW-0812">Transmembrane</keyword>
<feature type="transmembrane region" description="Helical" evidence="4">
    <location>
        <begin position="289"/>
        <end position="309"/>
    </location>
</feature>
<feature type="transmembrane region" description="Helical" evidence="4">
    <location>
        <begin position="345"/>
        <end position="370"/>
    </location>
</feature>
<dbReference type="Gene3D" id="1.20.1250.20">
    <property type="entry name" value="MFS general substrate transporter like domains"/>
    <property type="match status" value="2"/>
</dbReference>
<evidence type="ECO:0000256" key="2">
    <source>
        <dbReference type="ARBA" id="ARBA00006727"/>
    </source>
</evidence>
<gene>
    <name evidence="6" type="primary">MCH5_3</name>
    <name evidence="6" type="ORF">A0H81_13324</name>
</gene>
<keyword evidence="4" id="KW-0472">Membrane</keyword>
<feature type="transmembrane region" description="Helical" evidence="4">
    <location>
        <begin position="116"/>
        <end position="134"/>
    </location>
</feature>
<dbReference type="GO" id="GO:0016020">
    <property type="term" value="C:membrane"/>
    <property type="evidence" value="ECO:0007669"/>
    <property type="project" value="UniProtKB-SubCell"/>
</dbReference>
<dbReference type="PANTHER" id="PTHR11360">
    <property type="entry name" value="MONOCARBOXYLATE TRANSPORTER"/>
    <property type="match status" value="1"/>
</dbReference>
<feature type="transmembrane region" description="Helical" evidence="4">
    <location>
        <begin position="409"/>
        <end position="434"/>
    </location>
</feature>
<dbReference type="PANTHER" id="PTHR11360:SF234">
    <property type="entry name" value="MFS-TYPE TRANSPORTER DBAD-RELATED"/>
    <property type="match status" value="1"/>
</dbReference>
<dbReference type="Proteomes" id="UP000092993">
    <property type="component" value="Unassembled WGS sequence"/>
</dbReference>
<dbReference type="OrthoDB" id="6499973at2759"/>
<feature type="transmembrane region" description="Helical" evidence="4">
    <location>
        <begin position="382"/>
        <end position="403"/>
    </location>
</feature>
<comment type="caution">
    <text evidence="6">The sequence shown here is derived from an EMBL/GenBank/DDBJ whole genome shotgun (WGS) entry which is preliminary data.</text>
</comment>
<feature type="transmembrane region" description="Helical" evidence="4">
    <location>
        <begin position="205"/>
        <end position="225"/>
    </location>
</feature>
<dbReference type="PROSITE" id="PS50850">
    <property type="entry name" value="MFS"/>
    <property type="match status" value="1"/>
</dbReference>
<dbReference type="EMBL" id="LUGG01000027">
    <property type="protein sequence ID" value="OBZ66964.1"/>
    <property type="molecule type" value="Genomic_DNA"/>
</dbReference>
<feature type="transmembrane region" description="Helical" evidence="4">
    <location>
        <begin position="174"/>
        <end position="193"/>
    </location>
</feature>
<dbReference type="InterPro" id="IPR020846">
    <property type="entry name" value="MFS_dom"/>
</dbReference>
<evidence type="ECO:0000256" key="1">
    <source>
        <dbReference type="ARBA" id="ARBA00004141"/>
    </source>
</evidence>
<dbReference type="InterPro" id="IPR011701">
    <property type="entry name" value="MFS"/>
</dbReference>
<feature type="compositionally biased region" description="Polar residues" evidence="3">
    <location>
        <begin position="27"/>
        <end position="38"/>
    </location>
</feature>
<dbReference type="InterPro" id="IPR036259">
    <property type="entry name" value="MFS_trans_sf"/>
</dbReference>
<dbReference type="Pfam" id="PF07690">
    <property type="entry name" value="MFS_1"/>
    <property type="match status" value="1"/>
</dbReference>
<name>A0A1C7LVX2_GRIFR</name>
<evidence type="ECO:0000259" key="5">
    <source>
        <dbReference type="PROSITE" id="PS50850"/>
    </source>
</evidence>
<feature type="region of interest" description="Disordered" evidence="3">
    <location>
        <begin position="1"/>
        <end position="38"/>
    </location>
</feature>
<comment type="similarity">
    <text evidence="2">Belongs to the major facilitator superfamily. Monocarboxylate porter (TC 2.A.1.13) family.</text>
</comment>